<name>A0A0L0SWK8_ALLM3</name>
<proteinExistence type="predicted"/>
<keyword evidence="2" id="KW-1185">Reference proteome</keyword>
<evidence type="ECO:0000313" key="1">
    <source>
        <dbReference type="EMBL" id="KNE66729.1"/>
    </source>
</evidence>
<dbReference type="Proteomes" id="UP000054350">
    <property type="component" value="Unassembled WGS sequence"/>
</dbReference>
<reference evidence="2" key="2">
    <citation type="submission" date="2009-11" db="EMBL/GenBank/DDBJ databases">
        <title>The Genome Sequence of Allomyces macrogynus strain ATCC 38327.</title>
        <authorList>
            <consortium name="The Broad Institute Genome Sequencing Platform"/>
            <person name="Russ C."/>
            <person name="Cuomo C."/>
            <person name="Shea T."/>
            <person name="Young S.K."/>
            <person name="Zeng Q."/>
            <person name="Koehrsen M."/>
            <person name="Haas B."/>
            <person name="Borodovsky M."/>
            <person name="Guigo R."/>
            <person name="Alvarado L."/>
            <person name="Berlin A."/>
            <person name="Borenstein D."/>
            <person name="Chen Z."/>
            <person name="Engels R."/>
            <person name="Freedman E."/>
            <person name="Gellesch M."/>
            <person name="Goldberg J."/>
            <person name="Griggs A."/>
            <person name="Gujja S."/>
            <person name="Heiman D."/>
            <person name="Hepburn T."/>
            <person name="Howarth C."/>
            <person name="Jen D."/>
            <person name="Larson L."/>
            <person name="Lewis B."/>
            <person name="Mehta T."/>
            <person name="Park D."/>
            <person name="Pearson M."/>
            <person name="Roberts A."/>
            <person name="Saif S."/>
            <person name="Shenoy N."/>
            <person name="Sisk P."/>
            <person name="Stolte C."/>
            <person name="Sykes S."/>
            <person name="Walk T."/>
            <person name="White J."/>
            <person name="Yandava C."/>
            <person name="Burger G."/>
            <person name="Gray M.W."/>
            <person name="Holland P.W.H."/>
            <person name="King N."/>
            <person name="Lang F.B.F."/>
            <person name="Roger A.J."/>
            <person name="Ruiz-Trillo I."/>
            <person name="Lander E."/>
            <person name="Nusbaum C."/>
        </authorList>
    </citation>
    <scope>NUCLEOTIDE SEQUENCE [LARGE SCALE GENOMIC DNA]</scope>
    <source>
        <strain evidence="2">ATCC 38327</strain>
    </source>
</reference>
<dbReference type="EMBL" id="GG745351">
    <property type="protein sequence ID" value="KNE66729.1"/>
    <property type="molecule type" value="Genomic_DNA"/>
</dbReference>
<protein>
    <submittedName>
        <fullName evidence="1">Uncharacterized protein</fullName>
    </submittedName>
</protein>
<gene>
    <name evidence="1" type="ORF">AMAG_19498</name>
</gene>
<sequence>MDPKYVLTAWVDATLRVLTTRAGTKDVSVDTHEQARAVADAAAVAPDLVEFLLTGELLCLVCQAVHPVLIPRPVRIAPSMFGALENLTAFAKYG</sequence>
<evidence type="ECO:0000313" key="2">
    <source>
        <dbReference type="Proteomes" id="UP000054350"/>
    </source>
</evidence>
<dbReference type="VEuPathDB" id="FungiDB:AMAG_19498"/>
<organism evidence="1 2">
    <name type="scientific">Allomyces macrogynus (strain ATCC 38327)</name>
    <name type="common">Allomyces javanicus var. macrogynus</name>
    <dbReference type="NCBI Taxonomy" id="578462"/>
    <lineage>
        <taxon>Eukaryota</taxon>
        <taxon>Fungi</taxon>
        <taxon>Fungi incertae sedis</taxon>
        <taxon>Blastocladiomycota</taxon>
        <taxon>Blastocladiomycetes</taxon>
        <taxon>Blastocladiales</taxon>
        <taxon>Blastocladiaceae</taxon>
        <taxon>Allomyces</taxon>
    </lineage>
</organism>
<accession>A0A0L0SWK8</accession>
<reference evidence="1 2" key="1">
    <citation type="submission" date="2009-11" db="EMBL/GenBank/DDBJ databases">
        <title>Annotation of Allomyces macrogynus ATCC 38327.</title>
        <authorList>
            <consortium name="The Broad Institute Genome Sequencing Platform"/>
            <person name="Russ C."/>
            <person name="Cuomo C."/>
            <person name="Burger G."/>
            <person name="Gray M.W."/>
            <person name="Holland P.W.H."/>
            <person name="King N."/>
            <person name="Lang F.B.F."/>
            <person name="Roger A.J."/>
            <person name="Ruiz-Trillo I."/>
            <person name="Young S.K."/>
            <person name="Zeng Q."/>
            <person name="Gargeya S."/>
            <person name="Fitzgerald M."/>
            <person name="Haas B."/>
            <person name="Abouelleil A."/>
            <person name="Alvarado L."/>
            <person name="Arachchi H.M."/>
            <person name="Berlin A."/>
            <person name="Chapman S.B."/>
            <person name="Gearin G."/>
            <person name="Goldberg J."/>
            <person name="Griggs A."/>
            <person name="Gujja S."/>
            <person name="Hansen M."/>
            <person name="Heiman D."/>
            <person name="Howarth C."/>
            <person name="Larimer J."/>
            <person name="Lui A."/>
            <person name="MacDonald P.J.P."/>
            <person name="McCowen C."/>
            <person name="Montmayeur A."/>
            <person name="Murphy C."/>
            <person name="Neiman D."/>
            <person name="Pearson M."/>
            <person name="Priest M."/>
            <person name="Roberts A."/>
            <person name="Saif S."/>
            <person name="Shea T."/>
            <person name="Sisk P."/>
            <person name="Stolte C."/>
            <person name="Sykes S."/>
            <person name="Wortman J."/>
            <person name="Nusbaum C."/>
            <person name="Birren B."/>
        </authorList>
    </citation>
    <scope>NUCLEOTIDE SEQUENCE [LARGE SCALE GENOMIC DNA]</scope>
    <source>
        <strain evidence="1 2">ATCC 38327</strain>
    </source>
</reference>
<dbReference type="AlphaFoldDB" id="A0A0L0SWK8"/>